<evidence type="ECO:0000313" key="1">
    <source>
        <dbReference type="EMBL" id="XBH07159.1"/>
    </source>
</evidence>
<keyword evidence="1" id="KW-0418">Kinase</keyword>
<sequence length="272" mass="30041">MAASEAFPIIEPDDPGGFRAWPGSLARWLFGRKVDRRAEQSSRASAARFRNICISREAGAGGGTIGRIVARRLNWKVYDHEILESIAQRMELSADEVRVFDELAPSVVQDWILPLREEHYAPQEAYLDHLAKLLEAIGRGGQSVIVGRGANFLLPREETLSVRITAPLKARTIRLSERMGVSIRTARRAASELDRRRLHFDRTMHRVDATDPHNYDIVLDSNSLGLQIAAEVIVRAIEAGQSPRDAGTAMATHLSPAIELSPPDSNPTDPAA</sequence>
<protein>
    <submittedName>
        <fullName evidence="1">Cytidylate kinase-like family protein</fullName>
    </submittedName>
</protein>
<name>A0AAU7CP07_9BACT</name>
<reference evidence="1" key="1">
    <citation type="submission" date="2024-05" db="EMBL/GenBank/DDBJ databases">
        <title>Planctomycetes of the genus Singulisphaera possess chitinolytic capabilities.</title>
        <authorList>
            <person name="Ivanova A."/>
        </authorList>
    </citation>
    <scope>NUCLEOTIDE SEQUENCE</scope>
    <source>
        <strain evidence="1">Ch08T</strain>
    </source>
</reference>
<accession>A0AAU7CP07</accession>
<proteinExistence type="predicted"/>
<keyword evidence="1" id="KW-0808">Transferase</keyword>
<gene>
    <name evidence="1" type="ORF">V5E97_14270</name>
</gene>
<dbReference type="Gene3D" id="3.40.50.300">
    <property type="entry name" value="P-loop containing nucleotide triphosphate hydrolases"/>
    <property type="match status" value="1"/>
</dbReference>
<dbReference type="SUPFAM" id="SSF52540">
    <property type="entry name" value="P-loop containing nucleoside triphosphate hydrolases"/>
    <property type="match status" value="1"/>
</dbReference>
<dbReference type="AlphaFoldDB" id="A0AAU7CP07"/>
<organism evidence="1">
    <name type="scientific">Singulisphaera sp. Ch08</name>
    <dbReference type="NCBI Taxonomy" id="3120278"/>
    <lineage>
        <taxon>Bacteria</taxon>
        <taxon>Pseudomonadati</taxon>
        <taxon>Planctomycetota</taxon>
        <taxon>Planctomycetia</taxon>
        <taxon>Isosphaerales</taxon>
        <taxon>Isosphaeraceae</taxon>
        <taxon>Singulisphaera</taxon>
    </lineage>
</organism>
<dbReference type="RefSeq" id="WP_406700002.1">
    <property type="nucleotide sequence ID" value="NZ_CP155447.1"/>
</dbReference>
<dbReference type="Pfam" id="PF13189">
    <property type="entry name" value="Cytidylate_kin2"/>
    <property type="match status" value="1"/>
</dbReference>
<dbReference type="InterPro" id="IPR027417">
    <property type="entry name" value="P-loop_NTPase"/>
</dbReference>
<dbReference type="EMBL" id="CP155447">
    <property type="protein sequence ID" value="XBH07159.1"/>
    <property type="molecule type" value="Genomic_DNA"/>
</dbReference>
<dbReference type="GO" id="GO:0016301">
    <property type="term" value="F:kinase activity"/>
    <property type="evidence" value="ECO:0007669"/>
    <property type="project" value="UniProtKB-KW"/>
</dbReference>